<keyword evidence="3" id="KW-1185">Reference proteome</keyword>
<protein>
    <submittedName>
        <fullName evidence="2">Uncharacterized protein</fullName>
    </submittedName>
</protein>
<proteinExistence type="predicted"/>
<name>A0AA35VIG4_LACSI</name>
<reference evidence="2" key="1">
    <citation type="submission" date="2023-04" db="EMBL/GenBank/DDBJ databases">
        <authorList>
            <person name="Vijverberg K."/>
            <person name="Xiong W."/>
            <person name="Schranz E."/>
        </authorList>
    </citation>
    <scope>NUCLEOTIDE SEQUENCE</scope>
</reference>
<evidence type="ECO:0000313" key="2">
    <source>
        <dbReference type="EMBL" id="CAI9269349.1"/>
    </source>
</evidence>
<gene>
    <name evidence="2" type="ORF">LSALG_LOCUS9729</name>
</gene>
<feature type="region of interest" description="Disordered" evidence="1">
    <location>
        <begin position="45"/>
        <end position="66"/>
    </location>
</feature>
<organism evidence="2 3">
    <name type="scientific">Lactuca saligna</name>
    <name type="common">Willowleaf lettuce</name>
    <dbReference type="NCBI Taxonomy" id="75948"/>
    <lineage>
        <taxon>Eukaryota</taxon>
        <taxon>Viridiplantae</taxon>
        <taxon>Streptophyta</taxon>
        <taxon>Embryophyta</taxon>
        <taxon>Tracheophyta</taxon>
        <taxon>Spermatophyta</taxon>
        <taxon>Magnoliopsida</taxon>
        <taxon>eudicotyledons</taxon>
        <taxon>Gunneridae</taxon>
        <taxon>Pentapetalae</taxon>
        <taxon>asterids</taxon>
        <taxon>campanulids</taxon>
        <taxon>Asterales</taxon>
        <taxon>Asteraceae</taxon>
        <taxon>Cichorioideae</taxon>
        <taxon>Cichorieae</taxon>
        <taxon>Lactucinae</taxon>
        <taxon>Lactuca</taxon>
    </lineage>
</organism>
<evidence type="ECO:0000313" key="3">
    <source>
        <dbReference type="Proteomes" id="UP001177003"/>
    </source>
</evidence>
<accession>A0AA35VIG4</accession>
<dbReference type="AlphaFoldDB" id="A0AA35VIG4"/>
<dbReference type="EMBL" id="OX465077">
    <property type="protein sequence ID" value="CAI9269349.1"/>
    <property type="molecule type" value="Genomic_DNA"/>
</dbReference>
<evidence type="ECO:0000256" key="1">
    <source>
        <dbReference type="SAM" id="MobiDB-lite"/>
    </source>
</evidence>
<dbReference type="Proteomes" id="UP001177003">
    <property type="component" value="Chromosome 1"/>
</dbReference>
<sequence length="135" mass="15372">MPVITSSTTTSTSNKEISINVNQSKYQNKEISINEGAGGSISTLVKSTSNVDPKDKGKNIQVEQTDEEKKWLQSTEMEKKTHKHHFESNAELNKGDPKKQWCYEIIEIFVLGKNDEFLKNPKKSYDTENLEFQST</sequence>